<dbReference type="SUPFAM" id="SSF51161">
    <property type="entry name" value="Trimeric LpxA-like enzymes"/>
    <property type="match status" value="1"/>
</dbReference>
<evidence type="ECO:0000313" key="1">
    <source>
        <dbReference type="EMBL" id="ABK43956.1"/>
    </source>
</evidence>
<dbReference type="RefSeq" id="WP_011713109.1">
    <property type="nucleotide sequence ID" value="NC_008576.1"/>
</dbReference>
<dbReference type="InterPro" id="IPR050484">
    <property type="entry name" value="Transf_Hexapept/Carb_Anhydrase"/>
</dbReference>
<dbReference type="CDD" id="cd04645">
    <property type="entry name" value="LbH_gamma_CA_like"/>
    <property type="match status" value="1"/>
</dbReference>
<dbReference type="InterPro" id="IPR001451">
    <property type="entry name" value="Hexapep"/>
</dbReference>
<evidence type="ECO:0000313" key="2">
    <source>
        <dbReference type="Proteomes" id="UP000002586"/>
    </source>
</evidence>
<accession>A0L7L3</accession>
<sequence>MPLYPFAGRWPSVDPSAFVHPDAVIIGDVAIGPESSIWPGVVIRGDVNHIRIGARTNIQDGSVLHVTRGKPDKPAGLPLILGDDITIGHRVTLHACTLKSGCMVGMGATVMDGVVIESGAMVAAGAMVTPGKQIATGELWMGSPAKLARPIRATEAQEITATTQNYIKLGQHYLQELAALNHG</sequence>
<dbReference type="GO" id="GO:0016740">
    <property type="term" value="F:transferase activity"/>
    <property type="evidence" value="ECO:0007669"/>
    <property type="project" value="UniProtKB-KW"/>
</dbReference>
<dbReference type="OrthoDB" id="9803036at2"/>
<dbReference type="InterPro" id="IPR011004">
    <property type="entry name" value="Trimer_LpxA-like_sf"/>
</dbReference>
<dbReference type="KEGG" id="mgm:Mmc1_1447"/>
<gene>
    <name evidence="1" type="ordered locus">Mmc1_1447</name>
</gene>
<dbReference type="EMBL" id="CP000471">
    <property type="protein sequence ID" value="ABK43956.1"/>
    <property type="molecule type" value="Genomic_DNA"/>
</dbReference>
<dbReference type="AlphaFoldDB" id="A0L7L3"/>
<dbReference type="HOGENOM" id="CLU_064827_7_0_5"/>
<reference evidence="1 2" key="2">
    <citation type="journal article" date="2012" name="Int. J. Syst. Evol. Microbiol.">
        <title>Magnetococcus marinus gen. nov., sp. nov., a marine, magnetotactic bacterium that represents a novel lineage (Magnetococcaceae fam. nov.; Magnetococcales ord. nov.) at the base of the Alphaproteobacteria.</title>
        <authorList>
            <person name="Bazylinski D.A."/>
            <person name="Williams T.J."/>
            <person name="Lefevre C.T."/>
            <person name="Berg R.J."/>
            <person name="Zhang C.L."/>
            <person name="Bowser S.S."/>
            <person name="Dean A.J."/>
            <person name="Beveridge T.J."/>
        </authorList>
    </citation>
    <scope>NUCLEOTIDE SEQUENCE [LARGE SCALE GENOMIC DNA]</scope>
    <source>
        <strain evidence="2">ATCC BAA-1437 / JCM 17883 / MC-1</strain>
    </source>
</reference>
<dbReference type="Pfam" id="PF00132">
    <property type="entry name" value="Hexapep"/>
    <property type="match status" value="1"/>
</dbReference>
<dbReference type="PANTHER" id="PTHR13061">
    <property type="entry name" value="DYNACTIN SUBUNIT P25"/>
    <property type="match status" value="1"/>
</dbReference>
<keyword evidence="1" id="KW-0808">Transferase</keyword>
<dbReference type="PANTHER" id="PTHR13061:SF56">
    <property type="entry name" value="PROTEIN YRDA"/>
    <property type="match status" value="1"/>
</dbReference>
<name>A0L7L3_MAGMM</name>
<dbReference type="InterPro" id="IPR047324">
    <property type="entry name" value="LbH_gamma_CA-like"/>
</dbReference>
<dbReference type="eggNOG" id="COG0663">
    <property type="taxonomic scope" value="Bacteria"/>
</dbReference>
<protein>
    <submittedName>
        <fullName evidence="1">Transferase hexapeptide repeat</fullName>
    </submittedName>
</protein>
<organism evidence="1 2">
    <name type="scientific">Magnetococcus marinus (strain ATCC BAA-1437 / JCM 17883 / MC-1)</name>
    <dbReference type="NCBI Taxonomy" id="156889"/>
    <lineage>
        <taxon>Bacteria</taxon>
        <taxon>Pseudomonadati</taxon>
        <taxon>Pseudomonadota</taxon>
        <taxon>Magnetococcia</taxon>
        <taxon>Magnetococcales</taxon>
        <taxon>Magnetococcaceae</taxon>
        <taxon>Magnetococcus</taxon>
    </lineage>
</organism>
<dbReference type="Proteomes" id="UP000002586">
    <property type="component" value="Chromosome"/>
</dbReference>
<keyword evidence="2" id="KW-1185">Reference proteome</keyword>
<proteinExistence type="predicted"/>
<dbReference type="Gene3D" id="2.160.10.10">
    <property type="entry name" value="Hexapeptide repeat proteins"/>
    <property type="match status" value="1"/>
</dbReference>
<dbReference type="STRING" id="156889.Mmc1_1447"/>
<reference evidence="2" key="1">
    <citation type="journal article" date="2009" name="Appl. Environ. Microbiol.">
        <title>Complete genome sequence of the chemolithoautotrophic marine magnetotactic coccus strain MC-1.</title>
        <authorList>
            <person name="Schubbe S."/>
            <person name="Williams T.J."/>
            <person name="Xie G."/>
            <person name="Kiss H.E."/>
            <person name="Brettin T.S."/>
            <person name="Martinez D."/>
            <person name="Ross C.A."/>
            <person name="Schuler D."/>
            <person name="Cox B.L."/>
            <person name="Nealson K.H."/>
            <person name="Bazylinski D.A."/>
        </authorList>
    </citation>
    <scope>NUCLEOTIDE SEQUENCE [LARGE SCALE GENOMIC DNA]</scope>
    <source>
        <strain evidence="2">ATCC BAA-1437 / JCM 17883 / MC-1</strain>
    </source>
</reference>